<evidence type="ECO:0000313" key="2">
    <source>
        <dbReference type="Proteomes" id="UP000821866"/>
    </source>
</evidence>
<name>A0A9J6D0B7_RHIMP</name>
<sequence>MWSDVNSAIGDVTTRSSSIGLNKVSTKSNEVNVADRRVDVTASGGRAGCDARESLVHILQQCHSTHHQRIERHNGIVRYLTSRLKEKGWRVLQEPHYRPSQDTKIAGLVIHRDQQSVVLDVQVVGTQVALSDAYELKRNKYLFSERTQQINSDSSPVVAAVTMSYRGTGAREPANILTDVGLGRNDFKLMSIRCMKCGLRAFSVCQKSTAVRPRRS</sequence>
<dbReference type="Proteomes" id="UP000821866">
    <property type="component" value="Unassembled WGS sequence"/>
</dbReference>
<proteinExistence type="predicted"/>
<reference evidence="1" key="2">
    <citation type="submission" date="2021-09" db="EMBL/GenBank/DDBJ databases">
        <authorList>
            <person name="Jia N."/>
            <person name="Wang J."/>
            <person name="Shi W."/>
            <person name="Du L."/>
            <person name="Sun Y."/>
            <person name="Zhan W."/>
            <person name="Jiang J."/>
            <person name="Wang Q."/>
            <person name="Zhang B."/>
            <person name="Ji P."/>
            <person name="Sakyi L.B."/>
            <person name="Cui X."/>
            <person name="Yuan T."/>
            <person name="Jiang B."/>
            <person name="Yang W."/>
            <person name="Lam T.T.-Y."/>
            <person name="Chang Q."/>
            <person name="Ding S."/>
            <person name="Wang X."/>
            <person name="Zhu J."/>
            <person name="Ruan X."/>
            <person name="Zhao L."/>
            <person name="Wei J."/>
            <person name="Que T."/>
            <person name="Du C."/>
            <person name="Cheng J."/>
            <person name="Dai P."/>
            <person name="Han X."/>
            <person name="Huang E."/>
            <person name="Gao Y."/>
            <person name="Liu J."/>
            <person name="Shao H."/>
            <person name="Ye R."/>
            <person name="Li L."/>
            <person name="Wei W."/>
            <person name="Wang X."/>
            <person name="Wang C."/>
            <person name="Huo Q."/>
            <person name="Li W."/>
            <person name="Guo W."/>
            <person name="Chen H."/>
            <person name="Chen S."/>
            <person name="Zhou L."/>
            <person name="Zhou L."/>
            <person name="Ni X."/>
            <person name="Tian J."/>
            <person name="Zhou Y."/>
            <person name="Sheng Y."/>
            <person name="Liu T."/>
            <person name="Pan Y."/>
            <person name="Xia L."/>
            <person name="Li J."/>
            <person name="Zhao F."/>
            <person name="Cao W."/>
        </authorList>
    </citation>
    <scope>NUCLEOTIDE SEQUENCE</scope>
    <source>
        <strain evidence="1">Rmic-2018</strain>
        <tissue evidence="1">Larvae</tissue>
    </source>
</reference>
<comment type="caution">
    <text evidence="1">The sequence shown here is derived from an EMBL/GenBank/DDBJ whole genome shotgun (WGS) entry which is preliminary data.</text>
</comment>
<protein>
    <submittedName>
        <fullName evidence="1">Uncharacterized protein</fullName>
    </submittedName>
</protein>
<accession>A0A9J6D0B7</accession>
<dbReference type="AlphaFoldDB" id="A0A9J6D0B7"/>
<evidence type="ECO:0000313" key="1">
    <source>
        <dbReference type="EMBL" id="KAH7964364.1"/>
    </source>
</evidence>
<keyword evidence="2" id="KW-1185">Reference proteome</keyword>
<dbReference type="EMBL" id="JABSTU010004004">
    <property type="protein sequence ID" value="KAH7964364.1"/>
    <property type="molecule type" value="Genomic_DNA"/>
</dbReference>
<reference evidence="1" key="1">
    <citation type="journal article" date="2020" name="Cell">
        <title>Large-Scale Comparative Analyses of Tick Genomes Elucidate Their Genetic Diversity and Vector Capacities.</title>
        <authorList>
            <consortium name="Tick Genome and Microbiome Consortium (TIGMIC)"/>
            <person name="Jia N."/>
            <person name="Wang J."/>
            <person name="Shi W."/>
            <person name="Du L."/>
            <person name="Sun Y."/>
            <person name="Zhan W."/>
            <person name="Jiang J.F."/>
            <person name="Wang Q."/>
            <person name="Zhang B."/>
            <person name="Ji P."/>
            <person name="Bell-Sakyi L."/>
            <person name="Cui X.M."/>
            <person name="Yuan T.T."/>
            <person name="Jiang B.G."/>
            <person name="Yang W.F."/>
            <person name="Lam T.T."/>
            <person name="Chang Q.C."/>
            <person name="Ding S.J."/>
            <person name="Wang X.J."/>
            <person name="Zhu J.G."/>
            <person name="Ruan X.D."/>
            <person name="Zhao L."/>
            <person name="Wei J.T."/>
            <person name="Ye R.Z."/>
            <person name="Que T.C."/>
            <person name="Du C.H."/>
            <person name="Zhou Y.H."/>
            <person name="Cheng J.X."/>
            <person name="Dai P.F."/>
            <person name="Guo W.B."/>
            <person name="Han X.H."/>
            <person name="Huang E.J."/>
            <person name="Li L.F."/>
            <person name="Wei W."/>
            <person name="Gao Y.C."/>
            <person name="Liu J.Z."/>
            <person name="Shao H.Z."/>
            <person name="Wang X."/>
            <person name="Wang C.C."/>
            <person name="Yang T.C."/>
            <person name="Huo Q.B."/>
            <person name="Li W."/>
            <person name="Chen H.Y."/>
            <person name="Chen S.E."/>
            <person name="Zhou L.G."/>
            <person name="Ni X.B."/>
            <person name="Tian J.H."/>
            <person name="Sheng Y."/>
            <person name="Liu T."/>
            <person name="Pan Y.S."/>
            <person name="Xia L.Y."/>
            <person name="Li J."/>
            <person name="Zhao F."/>
            <person name="Cao W.C."/>
        </authorList>
    </citation>
    <scope>NUCLEOTIDE SEQUENCE</scope>
    <source>
        <strain evidence="1">Rmic-2018</strain>
    </source>
</reference>
<organism evidence="1 2">
    <name type="scientific">Rhipicephalus microplus</name>
    <name type="common">Cattle tick</name>
    <name type="synonym">Boophilus microplus</name>
    <dbReference type="NCBI Taxonomy" id="6941"/>
    <lineage>
        <taxon>Eukaryota</taxon>
        <taxon>Metazoa</taxon>
        <taxon>Ecdysozoa</taxon>
        <taxon>Arthropoda</taxon>
        <taxon>Chelicerata</taxon>
        <taxon>Arachnida</taxon>
        <taxon>Acari</taxon>
        <taxon>Parasitiformes</taxon>
        <taxon>Ixodida</taxon>
        <taxon>Ixodoidea</taxon>
        <taxon>Ixodidae</taxon>
        <taxon>Rhipicephalinae</taxon>
        <taxon>Rhipicephalus</taxon>
        <taxon>Boophilus</taxon>
    </lineage>
</organism>
<gene>
    <name evidence="1" type="ORF">HPB51_027396</name>
</gene>